<dbReference type="GO" id="GO:0016829">
    <property type="term" value="F:lyase activity"/>
    <property type="evidence" value="ECO:0007669"/>
    <property type="project" value="UniProtKB-KW"/>
</dbReference>
<dbReference type="EMBL" id="QJKF01000023">
    <property type="protein sequence ID" value="PXX54731.1"/>
    <property type="molecule type" value="Genomic_DNA"/>
</dbReference>
<accession>A0A318JPL9</accession>
<protein>
    <submittedName>
        <fullName evidence="6">2-dehydro-3-deoxyphosphogluconate aldolase/(4S)-4-hydroxy-2-oxoglutarate aldolase</fullName>
    </submittedName>
</protein>
<dbReference type="InterPro" id="IPR000887">
    <property type="entry name" value="Aldlse_KDPG_KHG"/>
</dbReference>
<comment type="pathway">
    <text evidence="1">Carbohydrate acid metabolism.</text>
</comment>
<evidence type="ECO:0000256" key="1">
    <source>
        <dbReference type="ARBA" id="ARBA00004761"/>
    </source>
</evidence>
<proteinExistence type="inferred from homology"/>
<dbReference type="PANTHER" id="PTHR30246">
    <property type="entry name" value="2-KETO-3-DEOXY-6-PHOSPHOGLUCONATE ALDOLASE"/>
    <property type="match status" value="1"/>
</dbReference>
<comment type="subunit">
    <text evidence="3">Homotrimer.</text>
</comment>
<evidence type="ECO:0000256" key="3">
    <source>
        <dbReference type="ARBA" id="ARBA00011233"/>
    </source>
</evidence>
<dbReference type="AlphaFoldDB" id="A0A318JPL9"/>
<dbReference type="RefSeq" id="WP_040743376.1">
    <property type="nucleotide sequence ID" value="NZ_QJKF01000023.1"/>
</dbReference>
<keyword evidence="4" id="KW-0456">Lyase</keyword>
<dbReference type="InterPro" id="IPR013785">
    <property type="entry name" value="Aldolase_TIM"/>
</dbReference>
<keyword evidence="7" id="KW-1185">Reference proteome</keyword>
<name>A0A318JPL9_9NOCA</name>
<dbReference type="OrthoDB" id="9805177at2"/>
<evidence type="ECO:0000313" key="6">
    <source>
        <dbReference type="EMBL" id="PXX54731.1"/>
    </source>
</evidence>
<dbReference type="Pfam" id="PF01081">
    <property type="entry name" value="Aldolase"/>
    <property type="match status" value="1"/>
</dbReference>
<sequence>MADNLLELDTPVIAILRAPTAARFAEVTAVLQESGITAVEFTLTSEGALDALRDCADFAYPIGVGTVRTAEDANRAVDAGAAYLITPVVSDEVIHEGYRLSIPVISGAFTPTEIHRAWVAGSTMIKVFPASLGGPDYLRALRAPLPDIPLVPTGGVTHDAAKAYLDAGATALGIGSPLIGDACTGGDLNALRDRALALREELK</sequence>
<keyword evidence="5" id="KW-0119">Carbohydrate metabolism</keyword>
<reference evidence="6 7" key="1">
    <citation type="submission" date="2018-05" db="EMBL/GenBank/DDBJ databases">
        <title>Genomic Encyclopedia of Type Strains, Phase IV (KMG-IV): sequencing the most valuable type-strain genomes for metagenomic binning, comparative biology and taxonomic classification.</title>
        <authorList>
            <person name="Goeker M."/>
        </authorList>
    </citation>
    <scope>NUCLEOTIDE SEQUENCE [LARGE SCALE GENOMIC DNA]</scope>
    <source>
        <strain evidence="6 7">DSM 44704</strain>
    </source>
</reference>
<dbReference type="PANTHER" id="PTHR30246:SF1">
    <property type="entry name" value="2-DEHYDRO-3-DEOXY-6-PHOSPHOGALACTONATE ALDOLASE-RELATED"/>
    <property type="match status" value="1"/>
</dbReference>
<evidence type="ECO:0000256" key="5">
    <source>
        <dbReference type="ARBA" id="ARBA00023277"/>
    </source>
</evidence>
<gene>
    <name evidence="6" type="ORF">DFR70_12325</name>
</gene>
<dbReference type="Proteomes" id="UP000247569">
    <property type="component" value="Unassembled WGS sequence"/>
</dbReference>
<dbReference type="SUPFAM" id="SSF51569">
    <property type="entry name" value="Aldolase"/>
    <property type="match status" value="1"/>
</dbReference>
<organism evidence="6 7">
    <name type="scientific">Nocardia tenerifensis</name>
    <dbReference type="NCBI Taxonomy" id="228006"/>
    <lineage>
        <taxon>Bacteria</taxon>
        <taxon>Bacillati</taxon>
        <taxon>Actinomycetota</taxon>
        <taxon>Actinomycetes</taxon>
        <taxon>Mycobacteriales</taxon>
        <taxon>Nocardiaceae</taxon>
        <taxon>Nocardia</taxon>
    </lineage>
</organism>
<evidence type="ECO:0000256" key="2">
    <source>
        <dbReference type="ARBA" id="ARBA00006906"/>
    </source>
</evidence>
<dbReference type="Gene3D" id="3.20.20.70">
    <property type="entry name" value="Aldolase class I"/>
    <property type="match status" value="1"/>
</dbReference>
<dbReference type="CDD" id="cd00452">
    <property type="entry name" value="KDPG_aldolase"/>
    <property type="match status" value="1"/>
</dbReference>
<evidence type="ECO:0000256" key="4">
    <source>
        <dbReference type="ARBA" id="ARBA00023239"/>
    </source>
</evidence>
<evidence type="ECO:0000313" key="7">
    <source>
        <dbReference type="Proteomes" id="UP000247569"/>
    </source>
</evidence>
<comment type="similarity">
    <text evidence="2">Belongs to the KHG/KDPG aldolase family.</text>
</comment>
<comment type="caution">
    <text evidence="6">The sequence shown here is derived from an EMBL/GenBank/DDBJ whole genome shotgun (WGS) entry which is preliminary data.</text>
</comment>